<dbReference type="EMBL" id="JACGLT010000038">
    <property type="protein sequence ID" value="MBA6154874.1"/>
    <property type="molecule type" value="Genomic_DNA"/>
</dbReference>
<dbReference type="InterPro" id="IPR000792">
    <property type="entry name" value="Tscrpt_reg_LuxR_C"/>
</dbReference>
<dbReference type="SUPFAM" id="SSF46894">
    <property type="entry name" value="C-terminal effector domain of the bipartite response regulators"/>
    <property type="match status" value="1"/>
</dbReference>
<name>A0A7W2M8K5_9FLAO</name>
<dbReference type="GO" id="GO:0006355">
    <property type="term" value="P:regulation of DNA-templated transcription"/>
    <property type="evidence" value="ECO:0007669"/>
    <property type="project" value="InterPro"/>
</dbReference>
<dbReference type="InterPro" id="IPR001584">
    <property type="entry name" value="Integrase_cat-core"/>
</dbReference>
<dbReference type="GO" id="GO:0003677">
    <property type="term" value="F:DNA binding"/>
    <property type="evidence" value="ECO:0007669"/>
    <property type="project" value="InterPro"/>
</dbReference>
<dbReference type="GO" id="GO:0015074">
    <property type="term" value="P:DNA integration"/>
    <property type="evidence" value="ECO:0007669"/>
    <property type="project" value="InterPro"/>
</dbReference>
<evidence type="ECO:0000313" key="3">
    <source>
        <dbReference type="EMBL" id="MBA6154277.1"/>
    </source>
</evidence>
<keyword evidence="7" id="KW-1185">Reference proteome</keyword>
<comment type="similarity">
    <text evidence="1">Belongs to the transposase IS21/IS408/IS1162 family.</text>
</comment>
<dbReference type="InterPro" id="IPR016032">
    <property type="entry name" value="Sig_transdc_resp-reg_C-effctor"/>
</dbReference>
<dbReference type="SUPFAM" id="SSF53098">
    <property type="entry name" value="Ribonuclease H-like"/>
    <property type="match status" value="1"/>
</dbReference>
<dbReference type="PANTHER" id="PTHR35004:SF8">
    <property type="entry name" value="TRANSPOSASE RV3428C-RELATED"/>
    <property type="match status" value="1"/>
</dbReference>
<dbReference type="PROSITE" id="PS50994">
    <property type="entry name" value="INTEGRASE"/>
    <property type="match status" value="1"/>
</dbReference>
<dbReference type="PANTHER" id="PTHR35004">
    <property type="entry name" value="TRANSPOSASE RV3428C-RELATED"/>
    <property type="match status" value="1"/>
</dbReference>
<dbReference type="Pfam" id="PF00196">
    <property type="entry name" value="GerE"/>
    <property type="match status" value="1"/>
</dbReference>
<evidence type="ECO:0000313" key="4">
    <source>
        <dbReference type="EMBL" id="MBA6154653.1"/>
    </source>
</evidence>
<accession>A0A7W2M8K5</accession>
<reference evidence="4 7" key="1">
    <citation type="submission" date="2020-07" db="EMBL/GenBank/DDBJ databases">
        <title>Bacterium isolated from marine sediment.</title>
        <authorList>
            <person name="Shang D."/>
        </authorList>
    </citation>
    <scope>NUCLEOTIDE SEQUENCE [LARGE SCALE GENOMIC DNA]</scope>
    <source>
        <strain evidence="4 7">F6074</strain>
    </source>
</reference>
<sequence>MANTLDPMDLKQILTLYKDGLSNRKIADTLSISRNTVNSYIKRLKGSSYSIDALLDFDNSKLEELFTFKTTLNINRQDELMRYFERVNKARNHPGFTFQYHYEEYRDSAEHPYSYTQFLEHYRRKYADVKGSLKLEHDPGKELFVDFAGRKLEVIDKETGEIIPVEVFVAILPNSHYTYIEACRSQKREDFIACCANALNFYGGVPKAIVSDNLKSAVTRASKYEANINRSFKDFARHYNCVINPTRTYAPQDKALVENAVHLVYQRIYYPLREMTFFSLAELNKEIHRLLEQYNRLLFQRKETSRAELFQTIEREYLKPLPAESYEIKDYRRAKVQKMGYVYFSPDKSYYSVPYRYIGKQTLIHYTKNIVEVYYNHQRIALHQRNLSKGSYNTNKDHLSSSHQNYMDWSPEYFKNKASVHGNYVVACVDKILNGLDYPEIGYKRVMGLLQLHKDYGSQRLDRACQRALAANMVSYARIKNILKNNVDQNSLFFKDLEDQQSHIPKHDNIRGASAYQ</sequence>
<evidence type="ECO:0000256" key="1">
    <source>
        <dbReference type="ARBA" id="ARBA00009277"/>
    </source>
</evidence>
<dbReference type="RefSeq" id="WP_182206552.1">
    <property type="nucleotide sequence ID" value="NZ_JACGLT010000016.1"/>
</dbReference>
<proteinExistence type="inferred from homology"/>
<dbReference type="Pfam" id="PF22483">
    <property type="entry name" value="Mu-transpos_C_2"/>
    <property type="match status" value="1"/>
</dbReference>
<dbReference type="EMBL" id="JACGLT010000029">
    <property type="protein sequence ID" value="MBA6154815.1"/>
    <property type="molecule type" value="Genomic_DNA"/>
</dbReference>
<dbReference type="Gene3D" id="1.10.10.60">
    <property type="entry name" value="Homeodomain-like"/>
    <property type="match status" value="1"/>
</dbReference>
<dbReference type="AlphaFoldDB" id="A0A7W2M8K5"/>
<dbReference type="NCBIfam" id="NF033546">
    <property type="entry name" value="transpos_IS21"/>
    <property type="match status" value="1"/>
</dbReference>
<dbReference type="EMBL" id="JACGLT010000016">
    <property type="protein sequence ID" value="MBA6154277.1"/>
    <property type="molecule type" value="Genomic_DNA"/>
</dbReference>
<dbReference type="InterPro" id="IPR012337">
    <property type="entry name" value="RNaseH-like_sf"/>
</dbReference>
<protein>
    <submittedName>
        <fullName evidence="4">IS21 family transposase</fullName>
    </submittedName>
</protein>
<dbReference type="InterPro" id="IPR036397">
    <property type="entry name" value="RNaseH_sf"/>
</dbReference>
<evidence type="ECO:0000259" key="2">
    <source>
        <dbReference type="PROSITE" id="PS50994"/>
    </source>
</evidence>
<comment type="caution">
    <text evidence="4">The sequence shown here is derived from an EMBL/GenBank/DDBJ whole genome shotgun (WGS) entry which is preliminary data.</text>
</comment>
<dbReference type="Gene3D" id="3.30.420.10">
    <property type="entry name" value="Ribonuclease H-like superfamily/Ribonuclease H"/>
    <property type="match status" value="1"/>
</dbReference>
<gene>
    <name evidence="3" type="ORF">H3Z82_16240</name>
    <name evidence="4" type="ORF">H3Z82_18175</name>
    <name evidence="5" type="ORF">H3Z82_19010</name>
    <name evidence="6" type="ORF">H3Z82_19320</name>
</gene>
<evidence type="ECO:0000313" key="5">
    <source>
        <dbReference type="EMBL" id="MBA6154815.1"/>
    </source>
</evidence>
<dbReference type="EMBL" id="JACGLT010000022">
    <property type="protein sequence ID" value="MBA6154653.1"/>
    <property type="molecule type" value="Genomic_DNA"/>
</dbReference>
<organism evidence="4 7">
    <name type="scientific">Gelidibacter maritimus</name>
    <dbReference type="NCBI Taxonomy" id="2761487"/>
    <lineage>
        <taxon>Bacteria</taxon>
        <taxon>Pseudomonadati</taxon>
        <taxon>Bacteroidota</taxon>
        <taxon>Flavobacteriia</taxon>
        <taxon>Flavobacteriales</taxon>
        <taxon>Flavobacteriaceae</taxon>
        <taxon>Gelidibacter</taxon>
    </lineage>
</organism>
<dbReference type="Proteomes" id="UP000541857">
    <property type="component" value="Unassembled WGS sequence"/>
</dbReference>
<evidence type="ECO:0000313" key="7">
    <source>
        <dbReference type="Proteomes" id="UP000541857"/>
    </source>
</evidence>
<dbReference type="InterPro" id="IPR054353">
    <property type="entry name" value="IstA-like_C"/>
</dbReference>
<feature type="domain" description="Integrase catalytic" evidence="2">
    <location>
        <begin position="135"/>
        <end position="330"/>
    </location>
</feature>
<evidence type="ECO:0000313" key="6">
    <source>
        <dbReference type="EMBL" id="MBA6154874.1"/>
    </source>
</evidence>